<feature type="region of interest" description="Disordered" evidence="11">
    <location>
        <begin position="651"/>
        <end position="677"/>
    </location>
</feature>
<feature type="transmembrane region" description="Helical" evidence="12">
    <location>
        <begin position="735"/>
        <end position="756"/>
    </location>
</feature>
<evidence type="ECO:0000256" key="12">
    <source>
        <dbReference type="SAM" id="Phobius"/>
    </source>
</evidence>
<dbReference type="GO" id="GO:0004993">
    <property type="term" value="F:G protein-coupled serotonin receptor activity"/>
    <property type="evidence" value="ECO:0007669"/>
    <property type="project" value="UniProtKB-ARBA"/>
</dbReference>
<accession>A0A814F837</accession>
<comment type="subcellular location">
    <subcellularLocation>
        <location evidence="1">Cell membrane</location>
        <topology evidence="1">Multi-pass membrane protein</topology>
    </subcellularLocation>
</comment>
<dbReference type="GO" id="GO:0005886">
    <property type="term" value="C:plasma membrane"/>
    <property type="evidence" value="ECO:0007669"/>
    <property type="project" value="UniProtKB-SubCell"/>
</dbReference>
<keyword evidence="7" id="KW-1015">Disulfide bond</keyword>
<proteinExistence type="inferred from homology"/>
<organism evidence="14 15">
    <name type="scientific">Rotaria sordida</name>
    <dbReference type="NCBI Taxonomy" id="392033"/>
    <lineage>
        <taxon>Eukaryota</taxon>
        <taxon>Metazoa</taxon>
        <taxon>Spiralia</taxon>
        <taxon>Gnathifera</taxon>
        <taxon>Rotifera</taxon>
        <taxon>Eurotatoria</taxon>
        <taxon>Bdelloidea</taxon>
        <taxon>Philodinida</taxon>
        <taxon>Philodinidae</taxon>
        <taxon>Rotaria</taxon>
    </lineage>
</organism>
<feature type="transmembrane region" description="Helical" evidence="12">
    <location>
        <begin position="105"/>
        <end position="133"/>
    </location>
</feature>
<dbReference type="EMBL" id="CAJNOO010000565">
    <property type="protein sequence ID" value="CAF0979582.1"/>
    <property type="molecule type" value="Genomic_DNA"/>
</dbReference>
<evidence type="ECO:0000313" key="15">
    <source>
        <dbReference type="Proteomes" id="UP000663882"/>
    </source>
</evidence>
<dbReference type="CDD" id="cd14967">
    <property type="entry name" value="7tmA_amine_R-like"/>
    <property type="match status" value="1"/>
</dbReference>
<dbReference type="PROSITE" id="PS00237">
    <property type="entry name" value="G_PROTEIN_RECEP_F1_1"/>
    <property type="match status" value="1"/>
</dbReference>
<feature type="transmembrane region" description="Helical" evidence="12">
    <location>
        <begin position="154"/>
        <end position="176"/>
    </location>
</feature>
<evidence type="ECO:0000256" key="7">
    <source>
        <dbReference type="ARBA" id="ARBA00023157"/>
    </source>
</evidence>
<comment type="similarity">
    <text evidence="10">Belongs to the G-protein coupled receptor 1 family.</text>
</comment>
<feature type="transmembrane region" description="Helical" evidence="12">
    <location>
        <begin position="210"/>
        <end position="229"/>
    </location>
</feature>
<feature type="region of interest" description="Disordered" evidence="11">
    <location>
        <begin position="331"/>
        <end position="359"/>
    </location>
</feature>
<comment type="caution">
    <text evidence="14">The sequence shown here is derived from an EMBL/GenBank/DDBJ whole genome shotgun (WGS) entry which is preliminary data.</text>
</comment>
<dbReference type="Gene3D" id="1.20.1070.10">
    <property type="entry name" value="Rhodopsin 7-helix transmembrane proteins"/>
    <property type="match status" value="2"/>
</dbReference>
<keyword evidence="3 10" id="KW-0812">Transmembrane</keyword>
<dbReference type="InterPro" id="IPR000276">
    <property type="entry name" value="GPCR_Rhodpsn"/>
</dbReference>
<evidence type="ECO:0000256" key="8">
    <source>
        <dbReference type="ARBA" id="ARBA00023170"/>
    </source>
</evidence>
<feature type="compositionally biased region" description="Polar residues" evidence="11">
    <location>
        <begin position="668"/>
        <end position="677"/>
    </location>
</feature>
<dbReference type="Proteomes" id="UP000663882">
    <property type="component" value="Unassembled WGS sequence"/>
</dbReference>
<evidence type="ECO:0000256" key="11">
    <source>
        <dbReference type="SAM" id="MobiDB-lite"/>
    </source>
</evidence>
<evidence type="ECO:0000256" key="9">
    <source>
        <dbReference type="ARBA" id="ARBA00023224"/>
    </source>
</evidence>
<evidence type="ECO:0000256" key="5">
    <source>
        <dbReference type="ARBA" id="ARBA00023040"/>
    </source>
</evidence>
<dbReference type="PANTHER" id="PTHR24248:SF199">
    <property type="entry name" value="IP13425P-RELATED"/>
    <property type="match status" value="1"/>
</dbReference>
<dbReference type="SUPFAM" id="SSF81321">
    <property type="entry name" value="Family A G protein-coupled receptor-like"/>
    <property type="match status" value="2"/>
</dbReference>
<keyword evidence="9 10" id="KW-0807">Transducer</keyword>
<evidence type="ECO:0000256" key="6">
    <source>
        <dbReference type="ARBA" id="ARBA00023136"/>
    </source>
</evidence>
<dbReference type="GO" id="GO:0071880">
    <property type="term" value="P:adenylate cyclase-activating adrenergic receptor signaling pathway"/>
    <property type="evidence" value="ECO:0007669"/>
    <property type="project" value="TreeGrafter"/>
</dbReference>
<dbReference type="PROSITE" id="PS50262">
    <property type="entry name" value="G_PROTEIN_RECEP_F1_2"/>
    <property type="match status" value="1"/>
</dbReference>
<feature type="compositionally biased region" description="Polar residues" evidence="11">
    <location>
        <begin position="344"/>
        <end position="359"/>
    </location>
</feature>
<dbReference type="OrthoDB" id="5977853at2759"/>
<gene>
    <name evidence="14" type="ORF">RFH988_LOCUS13073</name>
</gene>
<evidence type="ECO:0000256" key="4">
    <source>
        <dbReference type="ARBA" id="ARBA00022989"/>
    </source>
</evidence>
<keyword evidence="6 12" id="KW-0472">Membrane</keyword>
<dbReference type="PANTHER" id="PTHR24248">
    <property type="entry name" value="ADRENERGIC RECEPTOR-RELATED G-PROTEIN COUPLED RECEPTOR"/>
    <property type="match status" value="1"/>
</dbReference>
<feature type="compositionally biased region" description="Low complexity" evidence="11">
    <location>
        <begin position="331"/>
        <end position="340"/>
    </location>
</feature>
<feature type="transmembrane region" description="Helical" evidence="12">
    <location>
        <begin position="768"/>
        <end position="789"/>
    </location>
</feature>
<keyword evidence="5 10" id="KW-0297">G-protein coupled receptor</keyword>
<name>A0A814F837_9BILA</name>
<feature type="transmembrane region" description="Helical" evidence="12">
    <location>
        <begin position="35"/>
        <end position="64"/>
    </location>
</feature>
<dbReference type="AlphaFoldDB" id="A0A814F837"/>
<dbReference type="InterPro" id="IPR017452">
    <property type="entry name" value="GPCR_Rhodpsn_7TM"/>
</dbReference>
<dbReference type="Pfam" id="PF00001">
    <property type="entry name" value="7tm_1"/>
    <property type="match status" value="2"/>
</dbReference>
<keyword evidence="8 10" id="KW-0675">Receptor</keyword>
<reference evidence="14" key="1">
    <citation type="submission" date="2021-02" db="EMBL/GenBank/DDBJ databases">
        <authorList>
            <person name="Nowell W R."/>
        </authorList>
    </citation>
    <scope>NUCLEOTIDE SEQUENCE</scope>
</reference>
<feature type="transmembrane region" description="Helical" evidence="12">
    <location>
        <begin position="76"/>
        <end position="99"/>
    </location>
</feature>
<evidence type="ECO:0000259" key="13">
    <source>
        <dbReference type="PROSITE" id="PS50262"/>
    </source>
</evidence>
<evidence type="ECO:0000256" key="10">
    <source>
        <dbReference type="RuleBase" id="RU000688"/>
    </source>
</evidence>
<protein>
    <recommendedName>
        <fullName evidence="13">G-protein coupled receptors family 1 profile domain-containing protein</fullName>
    </recommendedName>
</protein>
<evidence type="ECO:0000256" key="3">
    <source>
        <dbReference type="ARBA" id="ARBA00022692"/>
    </source>
</evidence>
<feature type="domain" description="G-protein coupled receptors family 1 profile" evidence="13">
    <location>
        <begin position="55"/>
        <end position="786"/>
    </location>
</feature>
<evidence type="ECO:0000256" key="2">
    <source>
        <dbReference type="ARBA" id="ARBA00022475"/>
    </source>
</evidence>
<keyword evidence="2" id="KW-1003">Cell membrane</keyword>
<dbReference type="PRINTS" id="PR00237">
    <property type="entry name" value="GPCRRHODOPSN"/>
</dbReference>
<dbReference type="GO" id="GO:0043410">
    <property type="term" value="P:positive regulation of MAPK cascade"/>
    <property type="evidence" value="ECO:0007669"/>
    <property type="project" value="TreeGrafter"/>
</dbReference>
<evidence type="ECO:0000256" key="1">
    <source>
        <dbReference type="ARBA" id="ARBA00004651"/>
    </source>
</evidence>
<evidence type="ECO:0000313" key="14">
    <source>
        <dbReference type="EMBL" id="CAF0979582.1"/>
    </source>
</evidence>
<sequence>MSTSTTYVDVVNATLNNNLPITASLPTTITSSMPVWIRILILTCMVLIDISVFLGNLLVICAFFRTRRLQTVTNYFIASLAFADALVAIFVLPLSIYYYQRGRSWKLGLILCDLWVSSDVLLCTSSILNLTCISVDRYMAITKPLTYTAYRSKFLARVMILLVWIVSVVITCPPIFGWRDSNRQHTVEHEHRCELNTARGYVVYSALGSFYIPAVIMVFVYIRIFMVVYDRENLIHKFHNNKNNTTIQLSSKTNQNGLINIKNSPDGTNDNNKDLTNKTKKSICCCLYCRKKSRQNNSIITHQTSLSPFNNNCLSTERKQNGYLIYRFTNNNNNNNNNNKNRCDSYSTPNTPPLTSKSPATTTTKMFCRPCTLSTRKITNLSEEPYHYRRNYLSRIGAEYQFRSCESPCYELKKFQNSLPSLINCRSHSFERSSASNQCDLNTELNQNQQLQTSTIHSSTCFKEKKQNEINKILISNKEDNKSQIEHLHKITQSLNELTNDNTQLSSNEQTKTFGIKYPNSLIKSTSLIEQNLTNNSPTDPNIDKHKSLPEQTRINRRTKPSRLTQLPPSTILVKNFKQQYKITQNNNNNNNHNNNNNSSIRSNQSIQSIHRTNENDINTSKYSCCFCYSCLRPSNNSYENKKKQLYNCTPNPSLTNDDDDEDEKLSSNETNNRGTLTITTNASLRAIEHPNHNNLLSSSSHHHLVTSGSTQNPSHDVNRRERIRFMKEQKTAKTLAVVVGGFILFWLPFFIMYVIPPETYSFNVLTVTLITWLGYFNSVINPFIYAYCSKQFRMAFWNITFGMCVKKSNVLLPVSVKNKQLHRQYTNA</sequence>
<keyword evidence="4 12" id="KW-1133">Transmembrane helix</keyword>